<organism evidence="3 4">
    <name type="scientific">Phlebiopsis gigantea (strain 11061_1 CR5-6)</name>
    <name type="common">White-rot fungus</name>
    <name type="synonym">Peniophora gigantea</name>
    <dbReference type="NCBI Taxonomy" id="745531"/>
    <lineage>
        <taxon>Eukaryota</taxon>
        <taxon>Fungi</taxon>
        <taxon>Dikarya</taxon>
        <taxon>Basidiomycota</taxon>
        <taxon>Agaricomycotina</taxon>
        <taxon>Agaricomycetes</taxon>
        <taxon>Polyporales</taxon>
        <taxon>Phanerochaetaceae</taxon>
        <taxon>Phlebiopsis</taxon>
    </lineage>
</organism>
<feature type="region of interest" description="Disordered" evidence="1">
    <location>
        <begin position="151"/>
        <end position="179"/>
    </location>
</feature>
<protein>
    <recommendedName>
        <fullName evidence="2">DUF6593 domain-containing protein</fullName>
    </recommendedName>
</protein>
<proteinExistence type="predicted"/>
<dbReference type="Proteomes" id="UP000053257">
    <property type="component" value="Unassembled WGS sequence"/>
</dbReference>
<sequence length="403" mass="44531">MDHTGRIGVAYPSSVKSPPPSYPEALDGAAYGSDSSSVNTIQEYERRYSIASVASEMVLPHAMRARRATTASSGSDESSYTFGQAEHYNAGQQGLTIPPSPPMGMLSAQDYPSDDRQSTYSYFPVDAADDPAVQRSIHAYPSPPLSAYTPSNYAPSFSSRHSNPTTSLHPPPAASQRSSTNLNVKTFQMLQPSSPRTPPSARPAPLLGVRTDVGPSICTFRMAQDKTMILAVENSTDLTPLYKIEVFPNCFTPTSYITRVFRGSGSAYVGQFEMGISKDEPHLYMDQQWCLLKDVFTKFRRVNSRLGDRWIWQREKTKLHWDCRNEAEISCYGGDDEKKVIAQFRPAGAQPSTSFANGPPQSILELHGTVDLSYLDEIVMSLLVVERRRSSPRAGSENEKLFN</sequence>
<evidence type="ECO:0000256" key="1">
    <source>
        <dbReference type="SAM" id="MobiDB-lite"/>
    </source>
</evidence>
<dbReference type="InterPro" id="IPR046528">
    <property type="entry name" value="DUF6593"/>
</dbReference>
<dbReference type="HOGENOM" id="CLU_683541_0_0_1"/>
<gene>
    <name evidence="3" type="ORF">PHLGIDRAFT_261145</name>
</gene>
<evidence type="ECO:0000313" key="4">
    <source>
        <dbReference type="Proteomes" id="UP000053257"/>
    </source>
</evidence>
<name>A0A0C3S7M9_PHLG1</name>
<dbReference type="Pfam" id="PF20236">
    <property type="entry name" value="DUF6593"/>
    <property type="match status" value="1"/>
</dbReference>
<accession>A0A0C3S7M9</accession>
<keyword evidence="4" id="KW-1185">Reference proteome</keyword>
<feature type="domain" description="DUF6593" evidence="2">
    <location>
        <begin position="235"/>
        <end position="389"/>
    </location>
</feature>
<dbReference type="OrthoDB" id="3174721at2759"/>
<feature type="compositionally biased region" description="Polar residues" evidence="1">
    <location>
        <begin position="151"/>
        <end position="168"/>
    </location>
</feature>
<reference evidence="3 4" key="1">
    <citation type="journal article" date="2014" name="PLoS Genet.">
        <title>Analysis of the Phlebiopsis gigantea genome, transcriptome and secretome provides insight into its pioneer colonization strategies of wood.</title>
        <authorList>
            <person name="Hori C."/>
            <person name="Ishida T."/>
            <person name="Igarashi K."/>
            <person name="Samejima M."/>
            <person name="Suzuki H."/>
            <person name="Master E."/>
            <person name="Ferreira P."/>
            <person name="Ruiz-Duenas F.J."/>
            <person name="Held B."/>
            <person name="Canessa P."/>
            <person name="Larrondo L.F."/>
            <person name="Schmoll M."/>
            <person name="Druzhinina I.S."/>
            <person name="Kubicek C.P."/>
            <person name="Gaskell J.A."/>
            <person name="Kersten P."/>
            <person name="St John F."/>
            <person name="Glasner J."/>
            <person name="Sabat G."/>
            <person name="Splinter BonDurant S."/>
            <person name="Syed K."/>
            <person name="Yadav J."/>
            <person name="Mgbeahuruike A.C."/>
            <person name="Kovalchuk A."/>
            <person name="Asiegbu F.O."/>
            <person name="Lackner G."/>
            <person name="Hoffmeister D."/>
            <person name="Rencoret J."/>
            <person name="Gutierrez A."/>
            <person name="Sun H."/>
            <person name="Lindquist E."/>
            <person name="Barry K."/>
            <person name="Riley R."/>
            <person name="Grigoriev I.V."/>
            <person name="Henrissat B."/>
            <person name="Kues U."/>
            <person name="Berka R.M."/>
            <person name="Martinez A.T."/>
            <person name="Covert S.F."/>
            <person name="Blanchette R.A."/>
            <person name="Cullen D."/>
        </authorList>
    </citation>
    <scope>NUCLEOTIDE SEQUENCE [LARGE SCALE GENOMIC DNA]</scope>
    <source>
        <strain evidence="3 4">11061_1 CR5-6</strain>
    </source>
</reference>
<evidence type="ECO:0000313" key="3">
    <source>
        <dbReference type="EMBL" id="KIP12536.1"/>
    </source>
</evidence>
<dbReference type="AlphaFoldDB" id="A0A0C3S7M9"/>
<evidence type="ECO:0000259" key="2">
    <source>
        <dbReference type="Pfam" id="PF20236"/>
    </source>
</evidence>
<dbReference type="EMBL" id="KN840439">
    <property type="protein sequence ID" value="KIP12536.1"/>
    <property type="molecule type" value="Genomic_DNA"/>
</dbReference>
<feature type="region of interest" description="Disordered" evidence="1">
    <location>
        <begin position="91"/>
        <end position="119"/>
    </location>
</feature>
<feature type="region of interest" description="Disordered" evidence="1">
    <location>
        <begin position="1"/>
        <end position="37"/>
    </location>
</feature>